<dbReference type="AlphaFoldDB" id="A0AAV0K1T6"/>
<evidence type="ECO:0000313" key="2">
    <source>
        <dbReference type="Proteomes" id="UP001154282"/>
    </source>
</evidence>
<keyword evidence="2" id="KW-1185">Reference proteome</keyword>
<evidence type="ECO:0000313" key="1">
    <source>
        <dbReference type="EMBL" id="CAI0416136.1"/>
    </source>
</evidence>
<organism evidence="1 2">
    <name type="scientific">Linum tenue</name>
    <dbReference type="NCBI Taxonomy" id="586396"/>
    <lineage>
        <taxon>Eukaryota</taxon>
        <taxon>Viridiplantae</taxon>
        <taxon>Streptophyta</taxon>
        <taxon>Embryophyta</taxon>
        <taxon>Tracheophyta</taxon>
        <taxon>Spermatophyta</taxon>
        <taxon>Magnoliopsida</taxon>
        <taxon>eudicotyledons</taxon>
        <taxon>Gunneridae</taxon>
        <taxon>Pentapetalae</taxon>
        <taxon>rosids</taxon>
        <taxon>fabids</taxon>
        <taxon>Malpighiales</taxon>
        <taxon>Linaceae</taxon>
        <taxon>Linum</taxon>
    </lineage>
</organism>
<reference evidence="1" key="1">
    <citation type="submission" date="2022-08" db="EMBL/GenBank/DDBJ databases">
        <authorList>
            <person name="Gutierrez-Valencia J."/>
        </authorList>
    </citation>
    <scope>NUCLEOTIDE SEQUENCE</scope>
</reference>
<dbReference type="Proteomes" id="UP001154282">
    <property type="component" value="Unassembled WGS sequence"/>
</dbReference>
<gene>
    <name evidence="1" type="ORF">LITE_LOCUS16868</name>
</gene>
<dbReference type="EMBL" id="CAMGYJ010000005">
    <property type="protein sequence ID" value="CAI0416136.1"/>
    <property type="molecule type" value="Genomic_DNA"/>
</dbReference>
<proteinExistence type="predicted"/>
<protein>
    <submittedName>
        <fullName evidence="1">Uncharacterized protein</fullName>
    </submittedName>
</protein>
<name>A0AAV0K1T6_9ROSI</name>
<comment type="caution">
    <text evidence="1">The sequence shown here is derived from an EMBL/GenBank/DDBJ whole genome shotgun (WGS) entry which is preliminary data.</text>
</comment>
<accession>A0AAV0K1T6</accession>
<sequence length="67" mass="7920">MTGKRNFPSRATEVRYGGRDLIVERGRGCRGRLRRRVFELQRRRLQGSLPDEFDCIIWLLSKGRAEK</sequence>